<gene>
    <name evidence="1" type="ORF">TNCV_1166861</name>
</gene>
<organism evidence="1 2">
    <name type="scientific">Trichonephila clavipes</name>
    <name type="common">Golden silk orbweaver</name>
    <name type="synonym">Nephila clavipes</name>
    <dbReference type="NCBI Taxonomy" id="2585209"/>
    <lineage>
        <taxon>Eukaryota</taxon>
        <taxon>Metazoa</taxon>
        <taxon>Ecdysozoa</taxon>
        <taxon>Arthropoda</taxon>
        <taxon>Chelicerata</taxon>
        <taxon>Arachnida</taxon>
        <taxon>Araneae</taxon>
        <taxon>Araneomorphae</taxon>
        <taxon>Entelegynae</taxon>
        <taxon>Araneoidea</taxon>
        <taxon>Nephilidae</taxon>
        <taxon>Trichonephila</taxon>
    </lineage>
</organism>
<dbReference type="Proteomes" id="UP000887159">
    <property type="component" value="Unassembled WGS sequence"/>
</dbReference>
<dbReference type="EMBL" id="BMAU01021358">
    <property type="protein sequence ID" value="GFY21538.1"/>
    <property type="molecule type" value="Genomic_DNA"/>
</dbReference>
<accession>A0A8X6T1G9</accession>
<evidence type="ECO:0000313" key="2">
    <source>
        <dbReference type="Proteomes" id="UP000887159"/>
    </source>
</evidence>
<sequence>MNPFLQPQLPRNSTHKVPKTAIFFGLSLRPYLLTNRMTQKLAEGTEISGMIRGIRFDHLYSDIPIG</sequence>
<reference evidence="1" key="1">
    <citation type="submission" date="2020-08" db="EMBL/GenBank/DDBJ databases">
        <title>Multicomponent nature underlies the extraordinary mechanical properties of spider dragline silk.</title>
        <authorList>
            <person name="Kono N."/>
            <person name="Nakamura H."/>
            <person name="Mori M."/>
            <person name="Yoshida Y."/>
            <person name="Ohtoshi R."/>
            <person name="Malay A.D."/>
            <person name="Moran D.A.P."/>
            <person name="Tomita M."/>
            <person name="Numata K."/>
            <person name="Arakawa K."/>
        </authorList>
    </citation>
    <scope>NUCLEOTIDE SEQUENCE</scope>
</reference>
<dbReference type="AlphaFoldDB" id="A0A8X6T1G9"/>
<proteinExistence type="predicted"/>
<comment type="caution">
    <text evidence="1">The sequence shown here is derived from an EMBL/GenBank/DDBJ whole genome shotgun (WGS) entry which is preliminary data.</text>
</comment>
<keyword evidence="2" id="KW-1185">Reference proteome</keyword>
<protein>
    <submittedName>
        <fullName evidence="1">Uncharacterized protein</fullName>
    </submittedName>
</protein>
<evidence type="ECO:0000313" key="1">
    <source>
        <dbReference type="EMBL" id="GFY21538.1"/>
    </source>
</evidence>
<name>A0A8X6T1G9_TRICX</name>